<evidence type="ECO:0000313" key="9">
    <source>
        <dbReference type="Proteomes" id="UP000318447"/>
    </source>
</evidence>
<dbReference type="EMBL" id="CP029526">
    <property type="protein sequence ID" value="AYU79886.1"/>
    <property type="molecule type" value="Genomic_DNA"/>
</dbReference>
<dbReference type="VEuPathDB" id="TriTrypDB:LDHU3_27.0090"/>
<dbReference type="Proteomes" id="UP000318447">
    <property type="component" value="Unassembled WGS sequence"/>
</dbReference>
<organism evidence="4 8">
    <name type="scientific">Leishmania donovani</name>
    <dbReference type="NCBI Taxonomy" id="5661"/>
    <lineage>
        <taxon>Eukaryota</taxon>
        <taxon>Discoba</taxon>
        <taxon>Euglenozoa</taxon>
        <taxon>Kinetoplastea</taxon>
        <taxon>Metakinetoplastina</taxon>
        <taxon>Trypanosomatida</taxon>
        <taxon>Trypanosomatidae</taxon>
        <taxon>Leishmaniinae</taxon>
        <taxon>Leishmania</taxon>
    </lineage>
</organism>
<dbReference type="EMBL" id="FR799614">
    <property type="protein sequence ID" value="CBZ35168.1"/>
    <property type="molecule type" value="Genomic_DNA"/>
</dbReference>
<sequence length="313" mass="33647">MARTLLFLLSILVIAAAATAHELHLPADIYDHAAGEWSVELVSSCRLPLLGSVTFHNNTAVVEWKEVGAPEMKISGRSATSSLSVAALSDFLTKDSHELSYVMCERQENYLATPQRPVQVAGMTTTYIKAYSGVLSSSSDGSTCDGSSERTIAIQALGAPFTPSKGKAWQMKEALYAIDIVLDTRNVEGTCASKRGAGVSDAALGNDKRSRKRRAHRTLSSGMAVSTADAMTAENGIVTLRFIRRSAAHQPWFIRYYTPIVFATIFIMYRMAHSFSYTRAAKSSPRSESSGGETAGDAGRIALSGCNSNSIDT</sequence>
<reference evidence="5 7" key="1">
    <citation type="journal article" date="2011" name="Genome Res.">
        <title>Whole genome sequencing of multiple Leishmania donovani clinical isolates provides insights into population structure and mechanisms of drug resistance.</title>
        <authorList>
            <person name="Downing T."/>
            <person name="Imamura H."/>
            <person name="Decuypere S."/>
            <person name="Clark T.G."/>
            <person name="Coombs G.H."/>
            <person name="Cotton J.A."/>
            <person name="Hilley J.D."/>
            <person name="de Doncker S."/>
            <person name="Maes I."/>
            <person name="Mottram J.C."/>
            <person name="Quail M.A."/>
            <person name="Rijal S."/>
            <person name="Sanders M."/>
            <person name="Schonian G."/>
            <person name="Stark O."/>
            <person name="Sundar S."/>
            <person name="Vanaerschot M."/>
            <person name="Hertz-Fowler C."/>
            <person name="Dujardin J.C."/>
            <person name="Berriman M."/>
        </authorList>
    </citation>
    <scope>NUCLEOTIDE SEQUENCE [LARGE SCALE GENOMIC DNA]</scope>
    <source>
        <strain evidence="5 7">BPK282A1</strain>
    </source>
</reference>
<reference evidence="4 8" key="4">
    <citation type="journal article" date="2018" name="Sci. Rep.">
        <title>A complete Leishmania donovani reference genome identifies novel genetic variations associated with virulence.</title>
        <authorList>
            <person name="Lypaczewski P."/>
            <person name="Hoshizaki J."/>
            <person name="Zhang W.-W."/>
            <person name="McCall L.-I."/>
            <person name="Torcivia-Rodriguez J."/>
            <person name="Simonyan V."/>
            <person name="Kaur A."/>
            <person name="Dewar K."/>
            <person name="Matlashewski G."/>
        </authorList>
    </citation>
    <scope>NUCLEOTIDE SEQUENCE [LARGE SCALE GENOMIC DNA]</scope>
    <source>
        <strain evidence="4 8">LdCL</strain>
    </source>
</reference>
<reference evidence="6" key="6">
    <citation type="submission" date="2019-02" db="EMBL/GenBank/DDBJ databases">
        <title>FDA dAtabase for Regulatory Grade micrObial Sequences (FDA-ARGOS): Supporting development and validation of Infectious Disease Dx tests.</title>
        <authorList>
            <person name="Duncan R."/>
            <person name="Fisher C."/>
            <person name="Tallon L.J."/>
            <person name="Sadzewicz L."/>
            <person name="Sengamalay N."/>
            <person name="Ott S."/>
            <person name="Godinez A."/>
            <person name="Nagaraj S."/>
            <person name="Nadendla S."/>
            <person name="Sichtig H."/>
        </authorList>
    </citation>
    <scope>NUCLEOTIDE SEQUENCE</scope>
    <source>
        <strain evidence="6">FDAARGOS_361</strain>
    </source>
</reference>
<evidence type="ECO:0000256" key="2">
    <source>
        <dbReference type="SAM" id="Phobius"/>
    </source>
</evidence>
<dbReference type="RefSeq" id="XP_003861865.1">
    <property type="nucleotide sequence ID" value="XM_003861817.1"/>
</dbReference>
<name>A0A3S7X0B8_LEIDO</name>
<feature type="transmembrane region" description="Helical" evidence="2">
    <location>
        <begin position="252"/>
        <end position="272"/>
    </location>
</feature>
<reference evidence="7" key="3">
    <citation type="submission" date="2011-02" db="EMBL/GenBank/DDBJ databases">
        <title>Whole genome sequencing of Leishmania donovani clinical lines reveals dynamic variation related to drug resistance.</title>
        <authorList>
            <person name="Downing T."/>
            <person name="Imamura H."/>
            <person name="Sanders M."/>
            <person name="Decuypere S."/>
            <person name="Hertz-Fowler C."/>
            <person name="Clark T.G."/>
            <person name="Rijal S."/>
            <person name="Sundar S."/>
            <person name="Quail M.A."/>
            <person name="De Doncker S."/>
            <person name="Maes I."/>
            <person name="Vanaerschot M."/>
            <person name="Stark O."/>
            <person name="Schonian G."/>
            <person name="Dujardin J.C."/>
            <person name="Berriman M."/>
        </authorList>
    </citation>
    <scope>NUCLEOTIDE SEQUENCE [LARGE SCALE GENOMIC DNA]</scope>
    <source>
        <strain evidence="7">BPK282A1</strain>
    </source>
</reference>
<dbReference type="VEuPathDB" id="TriTrypDB:LdCL_270005600"/>
<reference evidence="5" key="2">
    <citation type="submission" date="2011-01" db="EMBL/GenBank/DDBJ databases">
        <authorList>
            <person name="Zhao B.P."/>
            <person name="Ren Z.A."/>
            <person name="Li C.D."/>
        </authorList>
    </citation>
    <scope>NUCLEOTIDE SEQUENCE</scope>
    <source>
        <strain evidence="5">BPK282A1</strain>
    </source>
</reference>
<feature type="signal peptide" evidence="3">
    <location>
        <begin position="1"/>
        <end position="20"/>
    </location>
</feature>
<evidence type="ECO:0000256" key="3">
    <source>
        <dbReference type="SAM" id="SignalP"/>
    </source>
</evidence>
<dbReference type="VEuPathDB" id="TriTrypDB:LdBPK_270070.1"/>
<dbReference type="KEGG" id="ldo:LDBPK_270070"/>
<evidence type="ECO:0000313" key="5">
    <source>
        <dbReference type="EMBL" id="CBZ35168.1"/>
    </source>
</evidence>
<evidence type="ECO:0000313" key="7">
    <source>
        <dbReference type="Proteomes" id="UP000008980"/>
    </source>
</evidence>
<dbReference type="OrthoDB" id="272466at2759"/>
<dbReference type="Proteomes" id="UP000008980">
    <property type="component" value="Chromosome 27"/>
</dbReference>
<dbReference type="Proteomes" id="UP000274082">
    <property type="component" value="Chromosome 27"/>
</dbReference>
<dbReference type="EMBL" id="RHLC01000016">
    <property type="protein sequence ID" value="TPP47638.1"/>
    <property type="molecule type" value="Genomic_DNA"/>
</dbReference>
<dbReference type="AlphaFoldDB" id="A0A3S7X0B8"/>
<keyword evidence="2" id="KW-1133">Transmembrane helix</keyword>
<accession>A0A3S7X0B8</accession>
<dbReference type="OMA" id="EWSVEVV"/>
<keyword evidence="3" id="KW-0732">Signal</keyword>
<accession>E9BIU2</accession>
<proteinExistence type="predicted"/>
<keyword evidence="8" id="KW-1185">Reference proteome</keyword>
<keyword evidence="2" id="KW-0472">Membrane</keyword>
<evidence type="ECO:0000313" key="4">
    <source>
        <dbReference type="EMBL" id="AYU79886.1"/>
    </source>
</evidence>
<evidence type="ECO:0000313" key="8">
    <source>
        <dbReference type="Proteomes" id="UP000274082"/>
    </source>
</evidence>
<protein>
    <submittedName>
        <fullName evidence="4">Uncharacterized protein</fullName>
    </submittedName>
</protein>
<evidence type="ECO:0000256" key="1">
    <source>
        <dbReference type="SAM" id="MobiDB-lite"/>
    </source>
</evidence>
<feature type="chain" id="PRO_5044600668" evidence="3">
    <location>
        <begin position="21"/>
        <end position="313"/>
    </location>
</feature>
<dbReference type="GeneID" id="13389126"/>
<gene>
    <name evidence="6" type="ORF">CGC21_31400</name>
    <name evidence="5" type="ORF">LDBPK_270070</name>
    <name evidence="4" type="ORF">LdCL_270005600</name>
</gene>
<keyword evidence="2" id="KW-0812">Transmembrane</keyword>
<feature type="region of interest" description="Disordered" evidence="1">
    <location>
        <begin position="280"/>
        <end position="313"/>
    </location>
</feature>
<reference evidence="9" key="5">
    <citation type="submission" date="2019-02" db="EMBL/GenBank/DDBJ databases">
        <title>FDA dAtabase for Regulatory Grade micrObial Sequences (FDA-ARGOS): Supporting development and validation of Infectious Disease Dx tests.</title>
        <authorList>
            <person name="Duncan R."/>
            <person name="Fisher C."/>
            <person name="Tallon L."/>
            <person name="Sadzewicz L."/>
            <person name="Sengamalay N."/>
            <person name="Ott S."/>
            <person name="Godinez A."/>
            <person name="Nagaraj S."/>
            <person name="Vavikolanu K."/>
            <person name="Nadendla S."/>
            <person name="Aluvathingal J."/>
            <person name="Sichtig H."/>
        </authorList>
    </citation>
    <scope>NUCLEOTIDE SEQUENCE [LARGE SCALE GENOMIC DNA]</scope>
    <source>
        <strain evidence="9">FDAARGOS_361</strain>
    </source>
</reference>
<evidence type="ECO:0000313" key="6">
    <source>
        <dbReference type="EMBL" id="TPP47638.1"/>
    </source>
</evidence>